<evidence type="ECO:0000313" key="1">
    <source>
        <dbReference type="EMBL" id="KNB07036.1"/>
    </source>
</evidence>
<dbReference type="Proteomes" id="UP000009097">
    <property type="component" value="Unassembled WGS sequence"/>
</dbReference>
<name>A0A0J9V820_FUSO4</name>
<dbReference type="AlphaFoldDB" id="A0A0J9V820"/>
<protein>
    <submittedName>
        <fullName evidence="1">Uncharacterized protein</fullName>
    </submittedName>
</protein>
<proteinExistence type="predicted"/>
<gene>
    <name evidence="1" type="ORF">FOXG_19803</name>
</gene>
<reference evidence="1" key="2">
    <citation type="journal article" date="2010" name="Nature">
        <title>Comparative genomics reveals mobile pathogenicity chromosomes in Fusarium.</title>
        <authorList>
            <person name="Ma L.J."/>
            <person name="van der Does H.C."/>
            <person name="Borkovich K.A."/>
            <person name="Coleman J.J."/>
            <person name="Daboussi M.J."/>
            <person name="Di Pietro A."/>
            <person name="Dufresne M."/>
            <person name="Freitag M."/>
            <person name="Grabherr M."/>
            <person name="Henrissat B."/>
            <person name="Houterman P.M."/>
            <person name="Kang S."/>
            <person name="Shim W.B."/>
            <person name="Woloshuk C."/>
            <person name="Xie X."/>
            <person name="Xu J.R."/>
            <person name="Antoniw J."/>
            <person name="Baker S.E."/>
            <person name="Bluhm B.H."/>
            <person name="Breakspear A."/>
            <person name="Brown D.W."/>
            <person name="Butchko R.A."/>
            <person name="Chapman S."/>
            <person name="Coulson R."/>
            <person name="Coutinho P.M."/>
            <person name="Danchin E.G."/>
            <person name="Diener A."/>
            <person name="Gale L.R."/>
            <person name="Gardiner D.M."/>
            <person name="Goff S."/>
            <person name="Hammond-Kosack K.E."/>
            <person name="Hilburn K."/>
            <person name="Hua-Van A."/>
            <person name="Jonkers W."/>
            <person name="Kazan K."/>
            <person name="Kodira C.D."/>
            <person name="Koehrsen M."/>
            <person name="Kumar L."/>
            <person name="Lee Y.H."/>
            <person name="Li L."/>
            <person name="Manners J.M."/>
            <person name="Miranda-Saavedra D."/>
            <person name="Mukherjee M."/>
            <person name="Park G."/>
            <person name="Park J."/>
            <person name="Park S.Y."/>
            <person name="Proctor R.H."/>
            <person name="Regev A."/>
            <person name="Ruiz-Roldan M.C."/>
            <person name="Sain D."/>
            <person name="Sakthikumar S."/>
            <person name="Sykes S."/>
            <person name="Schwartz D.C."/>
            <person name="Turgeon B.G."/>
            <person name="Wapinski I."/>
            <person name="Yoder O."/>
            <person name="Young S."/>
            <person name="Zeng Q."/>
            <person name="Zhou S."/>
            <person name="Galagan J."/>
            <person name="Cuomo C.A."/>
            <person name="Kistler H.C."/>
            <person name="Rep M."/>
        </authorList>
    </citation>
    <scope>NUCLEOTIDE SEQUENCE [LARGE SCALE GENOMIC DNA]</scope>
    <source>
        <strain evidence="1">4287</strain>
    </source>
</reference>
<reference evidence="1" key="1">
    <citation type="submission" date="2007-04" db="EMBL/GenBank/DDBJ databases">
        <authorList>
            <consortium name="The Broad Institute Genome Sequencing Platform"/>
            <person name="Birren B."/>
            <person name="Lander E."/>
            <person name="Galagan J."/>
            <person name="Nusbaum C."/>
            <person name="Devon K."/>
            <person name="Ma L.-J."/>
            <person name="Jaffe D."/>
            <person name="Butler J."/>
            <person name="Alvarez P."/>
            <person name="Gnerre S."/>
            <person name="Grabherr M."/>
            <person name="Kleber M."/>
            <person name="Mauceli E."/>
            <person name="Brockman W."/>
            <person name="MacCallum I.A."/>
            <person name="Young S."/>
            <person name="LaButti K."/>
            <person name="DeCaprio D."/>
            <person name="Crawford M."/>
            <person name="Koehrsen M."/>
            <person name="Engels R."/>
            <person name="Montgomery P."/>
            <person name="Pearson M."/>
            <person name="Howarth C."/>
            <person name="Larson L."/>
            <person name="White J."/>
            <person name="O'Leary S."/>
            <person name="Kodira C."/>
            <person name="Zeng Q."/>
            <person name="Yandava C."/>
            <person name="Alvarado L."/>
            <person name="Kistler C."/>
            <person name="Shim W.-B."/>
            <person name="Kang S."/>
            <person name="Woloshuk C."/>
        </authorList>
    </citation>
    <scope>NUCLEOTIDE SEQUENCE</scope>
    <source>
        <strain evidence="1">4287</strain>
    </source>
</reference>
<dbReference type="EMBL" id="DS231705">
    <property type="protein sequence ID" value="KNB07036.1"/>
    <property type="molecule type" value="Genomic_DNA"/>
</dbReference>
<dbReference type="GeneID" id="28960509"/>
<dbReference type="VEuPathDB" id="FungiDB:FOXG_19803"/>
<evidence type="ECO:0000313" key="2">
    <source>
        <dbReference type="Proteomes" id="UP000009097"/>
    </source>
</evidence>
<dbReference type="KEGG" id="fox:FOXG_19803"/>
<accession>A0A0J9V820</accession>
<organism evidence="1 2">
    <name type="scientific">Fusarium oxysporum f. sp. lycopersici (strain 4287 / CBS 123668 / FGSC 9935 / NRRL 34936)</name>
    <name type="common">Fusarium vascular wilt of tomato</name>
    <dbReference type="NCBI Taxonomy" id="426428"/>
    <lineage>
        <taxon>Eukaryota</taxon>
        <taxon>Fungi</taxon>
        <taxon>Dikarya</taxon>
        <taxon>Ascomycota</taxon>
        <taxon>Pezizomycotina</taxon>
        <taxon>Sordariomycetes</taxon>
        <taxon>Hypocreomycetidae</taxon>
        <taxon>Hypocreales</taxon>
        <taxon>Nectriaceae</taxon>
        <taxon>Fusarium</taxon>
        <taxon>Fusarium oxysporum species complex</taxon>
    </lineage>
</organism>
<sequence>MDRGSWLGRRHQQLLEYYRELKNPPSLSAAL</sequence>
<dbReference type="RefSeq" id="XP_018245081.1">
    <property type="nucleotide sequence ID" value="XM_018400078.1"/>
</dbReference>